<sequence length="221" mass="24001">MSARSLSRSPVPTAGTWLGSNRQSLMTPPQTNDQRGSLIGEIAPAHSAPSTVTKNALSVAPWMGLLLGTCLLHILIGNTHREMPSGTVIPVGRRLLVFVEGHGNSSLSHGNGSEIGRYLGWAMAIIYMGGRLPQILLNMQRGHAEGLNPLMFTFALLGNSTYVGSILVNSLDWSKVGPNLPWLVDAGGCVLLDSFIILQFLYFHYRKQRELSDEHDKADKA</sequence>
<dbReference type="OMA" id="NDRLEWI"/>
<organism evidence="7">
    <name type="scientific">Zea mays</name>
    <name type="common">Maize</name>
    <dbReference type="NCBI Taxonomy" id="4577"/>
    <lineage>
        <taxon>Eukaryota</taxon>
        <taxon>Viridiplantae</taxon>
        <taxon>Streptophyta</taxon>
        <taxon>Embryophyta</taxon>
        <taxon>Tracheophyta</taxon>
        <taxon>Spermatophyta</taxon>
        <taxon>Magnoliopsida</taxon>
        <taxon>Liliopsida</taxon>
        <taxon>Poales</taxon>
        <taxon>Poaceae</taxon>
        <taxon>PACMAD clade</taxon>
        <taxon>Panicoideae</taxon>
        <taxon>Andropogonodae</taxon>
        <taxon>Andropogoneae</taxon>
        <taxon>Tripsacinae</taxon>
        <taxon>Zea</taxon>
    </lineage>
</organism>
<comment type="subcellular location">
    <subcellularLocation>
        <location evidence="1">Membrane</location>
        <topology evidence="1">Multi-pass membrane protein</topology>
    </subcellularLocation>
</comment>
<feature type="compositionally biased region" description="Polar residues" evidence="5">
    <location>
        <begin position="18"/>
        <end position="35"/>
    </location>
</feature>
<protein>
    <submittedName>
        <fullName evidence="7">PQ-loop repeat family protein / transmembrane family protein</fullName>
    </submittedName>
</protein>
<dbReference type="InterPro" id="IPR051415">
    <property type="entry name" value="LAAT-1"/>
</dbReference>
<evidence type="ECO:0000256" key="1">
    <source>
        <dbReference type="ARBA" id="ARBA00004141"/>
    </source>
</evidence>
<dbReference type="FunFam" id="1.20.1280.290:FF:000012">
    <property type="entry name" value="Vacuolar membrane PQ loop repeat protein"/>
    <property type="match status" value="1"/>
</dbReference>
<keyword evidence="4 6" id="KW-0472">Membrane</keyword>
<feature type="region of interest" description="Disordered" evidence="5">
    <location>
        <begin position="1"/>
        <end position="35"/>
    </location>
</feature>
<name>A0A1D6MQA2_MAIZE</name>
<dbReference type="Gene3D" id="1.20.1280.290">
    <property type="match status" value="1"/>
</dbReference>
<feature type="transmembrane region" description="Helical" evidence="6">
    <location>
        <begin position="180"/>
        <end position="203"/>
    </location>
</feature>
<dbReference type="SMART" id="SM00679">
    <property type="entry name" value="CTNS"/>
    <property type="match status" value="1"/>
</dbReference>
<dbReference type="InterPro" id="IPR006603">
    <property type="entry name" value="PQ-loop_rpt"/>
</dbReference>
<feature type="transmembrane region" description="Helical" evidence="6">
    <location>
        <begin position="118"/>
        <end position="137"/>
    </location>
</feature>
<evidence type="ECO:0000256" key="2">
    <source>
        <dbReference type="ARBA" id="ARBA00022692"/>
    </source>
</evidence>
<gene>
    <name evidence="7" type="ORF">ZEAMMB73_Zm00001d040340</name>
</gene>
<proteinExistence type="predicted"/>
<dbReference type="PANTHER" id="PTHR16201:SF44">
    <property type="entry name" value="SEVEN TRANSMEMBRANE PROTEIN 1"/>
    <property type="match status" value="1"/>
</dbReference>
<feature type="transmembrane region" description="Helical" evidence="6">
    <location>
        <begin position="149"/>
        <end position="168"/>
    </location>
</feature>
<dbReference type="AlphaFoldDB" id="A0A1D6MQA2"/>
<evidence type="ECO:0000313" key="7">
    <source>
        <dbReference type="EMBL" id="ONM31194.1"/>
    </source>
</evidence>
<evidence type="ECO:0000256" key="3">
    <source>
        <dbReference type="ARBA" id="ARBA00022989"/>
    </source>
</evidence>
<feature type="transmembrane region" description="Helical" evidence="6">
    <location>
        <begin position="56"/>
        <end position="76"/>
    </location>
</feature>
<dbReference type="GO" id="GO:0016020">
    <property type="term" value="C:membrane"/>
    <property type="evidence" value="ECO:0007669"/>
    <property type="project" value="UniProtKB-SubCell"/>
</dbReference>
<dbReference type="Pfam" id="PF04193">
    <property type="entry name" value="PQ-loop"/>
    <property type="match status" value="1"/>
</dbReference>
<evidence type="ECO:0000256" key="6">
    <source>
        <dbReference type="SAM" id="Phobius"/>
    </source>
</evidence>
<keyword evidence="3 6" id="KW-1133">Transmembrane helix</keyword>
<reference evidence="7" key="1">
    <citation type="submission" date="2015-12" db="EMBL/GenBank/DDBJ databases">
        <title>Update maize B73 reference genome by single molecule sequencing technologies.</title>
        <authorList>
            <consortium name="Maize Genome Sequencing Project"/>
            <person name="Ware D."/>
        </authorList>
    </citation>
    <scope>NUCLEOTIDE SEQUENCE [LARGE SCALE GENOMIC DNA]</scope>
    <source>
        <tissue evidence="7">Seedling</tissue>
    </source>
</reference>
<evidence type="ECO:0000256" key="5">
    <source>
        <dbReference type="SAM" id="MobiDB-lite"/>
    </source>
</evidence>
<accession>A0A1D6MQA2</accession>
<dbReference type="EMBL" id="CM007649">
    <property type="protein sequence ID" value="ONM31194.1"/>
    <property type="molecule type" value="Genomic_DNA"/>
</dbReference>
<dbReference type="ExpressionAtlas" id="A0A1D6MQA2">
    <property type="expression patterns" value="baseline and differential"/>
</dbReference>
<feature type="compositionally biased region" description="Polar residues" evidence="5">
    <location>
        <begin position="1"/>
        <end position="10"/>
    </location>
</feature>
<keyword evidence="2 6" id="KW-0812">Transmembrane</keyword>
<evidence type="ECO:0000256" key="4">
    <source>
        <dbReference type="ARBA" id="ARBA00023136"/>
    </source>
</evidence>
<dbReference type="PANTHER" id="PTHR16201">
    <property type="entry name" value="SEVEN TRANSMEMBRANE PROTEIN 1-RELATED"/>
    <property type="match status" value="1"/>
</dbReference>